<reference evidence="1" key="1">
    <citation type="journal article" date="2023" name="G3 (Bethesda)">
        <title>A reference genome for the long-term kleptoplast-retaining sea slug Elysia crispata morphotype clarki.</title>
        <authorList>
            <person name="Eastman K.E."/>
            <person name="Pendleton A.L."/>
            <person name="Shaikh M.A."/>
            <person name="Suttiyut T."/>
            <person name="Ogas R."/>
            <person name="Tomko P."/>
            <person name="Gavelis G."/>
            <person name="Widhalm J.R."/>
            <person name="Wisecaver J.H."/>
        </authorList>
    </citation>
    <scope>NUCLEOTIDE SEQUENCE</scope>
    <source>
        <strain evidence="1">ECLA1</strain>
    </source>
</reference>
<dbReference type="Proteomes" id="UP001283361">
    <property type="component" value="Unassembled WGS sequence"/>
</dbReference>
<name>A0AAE0YCP8_9GAST</name>
<protein>
    <submittedName>
        <fullName evidence="1">Uncharacterized protein</fullName>
    </submittedName>
</protein>
<evidence type="ECO:0000313" key="2">
    <source>
        <dbReference type="Proteomes" id="UP001283361"/>
    </source>
</evidence>
<gene>
    <name evidence="1" type="ORF">RRG08_041676</name>
</gene>
<sequence length="88" mass="10153">MSQCYKSIIRLESWLVQLVDIAPEMIQPLEKRTKRNFEGVSEEDNLNFLDTQLDINRISDSLSAAGYCFITISTIHLFTLRHHYCGAC</sequence>
<accession>A0AAE0YCP8</accession>
<comment type="caution">
    <text evidence="1">The sequence shown here is derived from an EMBL/GenBank/DDBJ whole genome shotgun (WGS) entry which is preliminary data.</text>
</comment>
<dbReference type="EMBL" id="JAWDGP010006539">
    <property type="protein sequence ID" value="KAK3739356.1"/>
    <property type="molecule type" value="Genomic_DNA"/>
</dbReference>
<keyword evidence="2" id="KW-1185">Reference proteome</keyword>
<dbReference type="AlphaFoldDB" id="A0AAE0YCP8"/>
<organism evidence="1 2">
    <name type="scientific">Elysia crispata</name>
    <name type="common">lettuce slug</name>
    <dbReference type="NCBI Taxonomy" id="231223"/>
    <lineage>
        <taxon>Eukaryota</taxon>
        <taxon>Metazoa</taxon>
        <taxon>Spiralia</taxon>
        <taxon>Lophotrochozoa</taxon>
        <taxon>Mollusca</taxon>
        <taxon>Gastropoda</taxon>
        <taxon>Heterobranchia</taxon>
        <taxon>Euthyneura</taxon>
        <taxon>Panpulmonata</taxon>
        <taxon>Sacoglossa</taxon>
        <taxon>Placobranchoidea</taxon>
        <taxon>Plakobranchidae</taxon>
        <taxon>Elysia</taxon>
    </lineage>
</organism>
<evidence type="ECO:0000313" key="1">
    <source>
        <dbReference type="EMBL" id="KAK3739356.1"/>
    </source>
</evidence>
<proteinExistence type="predicted"/>